<dbReference type="Proteomes" id="UP000237000">
    <property type="component" value="Unassembled WGS sequence"/>
</dbReference>
<sequence length="99" mass="10515">MNNQTLDDDDLRRVTARVSKPDGTRFEGAEANNLVAAARVPTSMNNQFVGDHDLRGAAARVSKAAGNHSYTIIDSLAVDAGRNAPKTTVGAEDVHRVPS</sequence>
<evidence type="ECO:0000313" key="1">
    <source>
        <dbReference type="EMBL" id="PON41068.1"/>
    </source>
</evidence>
<dbReference type="InParanoid" id="A0A2P5AX31"/>
<comment type="caution">
    <text evidence="1">The sequence shown here is derived from an EMBL/GenBank/DDBJ whole genome shotgun (WGS) entry which is preliminary data.</text>
</comment>
<protein>
    <submittedName>
        <fullName evidence="1">Uncharacterized protein</fullName>
    </submittedName>
</protein>
<keyword evidence="2" id="KW-1185">Reference proteome</keyword>
<reference evidence="2" key="1">
    <citation type="submission" date="2016-06" db="EMBL/GenBank/DDBJ databases">
        <title>Parallel loss of symbiosis genes in relatives of nitrogen-fixing non-legume Parasponia.</title>
        <authorList>
            <person name="Van Velzen R."/>
            <person name="Holmer R."/>
            <person name="Bu F."/>
            <person name="Rutten L."/>
            <person name="Van Zeijl A."/>
            <person name="Liu W."/>
            <person name="Santuari L."/>
            <person name="Cao Q."/>
            <person name="Sharma T."/>
            <person name="Shen D."/>
            <person name="Roswanjaya Y."/>
            <person name="Wardhani T."/>
            <person name="Kalhor M.S."/>
            <person name="Jansen J."/>
            <person name="Van den Hoogen J."/>
            <person name="Gungor B."/>
            <person name="Hartog M."/>
            <person name="Hontelez J."/>
            <person name="Verver J."/>
            <person name="Yang W.-C."/>
            <person name="Schijlen E."/>
            <person name="Repin R."/>
            <person name="Schilthuizen M."/>
            <person name="Schranz E."/>
            <person name="Heidstra R."/>
            <person name="Miyata K."/>
            <person name="Fedorova E."/>
            <person name="Kohlen W."/>
            <person name="Bisseling T."/>
            <person name="Smit S."/>
            <person name="Geurts R."/>
        </authorList>
    </citation>
    <scope>NUCLEOTIDE SEQUENCE [LARGE SCALE GENOMIC DNA]</scope>
    <source>
        <strain evidence="2">cv. RG33-2</strain>
    </source>
</reference>
<evidence type="ECO:0000313" key="2">
    <source>
        <dbReference type="Proteomes" id="UP000237000"/>
    </source>
</evidence>
<dbReference type="AlphaFoldDB" id="A0A2P5AX31"/>
<organism evidence="1 2">
    <name type="scientific">Trema orientale</name>
    <name type="common">Charcoal tree</name>
    <name type="synonym">Celtis orientalis</name>
    <dbReference type="NCBI Taxonomy" id="63057"/>
    <lineage>
        <taxon>Eukaryota</taxon>
        <taxon>Viridiplantae</taxon>
        <taxon>Streptophyta</taxon>
        <taxon>Embryophyta</taxon>
        <taxon>Tracheophyta</taxon>
        <taxon>Spermatophyta</taxon>
        <taxon>Magnoliopsida</taxon>
        <taxon>eudicotyledons</taxon>
        <taxon>Gunneridae</taxon>
        <taxon>Pentapetalae</taxon>
        <taxon>rosids</taxon>
        <taxon>fabids</taxon>
        <taxon>Rosales</taxon>
        <taxon>Cannabaceae</taxon>
        <taxon>Trema</taxon>
    </lineage>
</organism>
<dbReference type="EMBL" id="JXTC01000671">
    <property type="protein sequence ID" value="PON41068.1"/>
    <property type="molecule type" value="Genomic_DNA"/>
</dbReference>
<name>A0A2P5AX31_TREOI</name>
<gene>
    <name evidence="1" type="ORF">TorRG33x02_338920</name>
</gene>
<accession>A0A2P5AX31</accession>
<proteinExistence type="predicted"/>